<comment type="catalytic activity">
    <reaction evidence="1">
        <text>ATP + protein L-histidine = ADP + protein N-phospho-L-histidine.</text>
        <dbReference type="EC" id="2.7.13.3"/>
    </reaction>
</comment>
<dbReference type="SMART" id="SM00387">
    <property type="entry name" value="HATPase_c"/>
    <property type="match status" value="1"/>
</dbReference>
<dbReference type="SMART" id="SM00304">
    <property type="entry name" value="HAMP"/>
    <property type="match status" value="1"/>
</dbReference>
<feature type="transmembrane region" description="Helical" evidence="14">
    <location>
        <begin position="100"/>
        <end position="123"/>
    </location>
</feature>
<reference evidence="18" key="2">
    <citation type="submission" date="2023-01" db="EMBL/GenBank/DDBJ databases">
        <authorList>
            <person name="Sun Q."/>
            <person name="Evtushenko L."/>
        </authorList>
    </citation>
    <scope>NUCLEOTIDE SEQUENCE</scope>
    <source>
        <strain evidence="18">VKM B-2555</strain>
    </source>
</reference>
<comment type="caution">
    <text evidence="18">The sequence shown here is derived from an EMBL/GenBank/DDBJ whole genome shotgun (WGS) entry which is preliminary data.</text>
</comment>
<keyword evidence="5" id="KW-0597">Phosphoprotein</keyword>
<evidence type="ECO:0000256" key="10">
    <source>
        <dbReference type="ARBA" id="ARBA00022840"/>
    </source>
</evidence>
<dbReference type="Pfam" id="PF00512">
    <property type="entry name" value="HisKA"/>
    <property type="match status" value="1"/>
</dbReference>
<evidence type="ECO:0000256" key="5">
    <source>
        <dbReference type="ARBA" id="ARBA00022553"/>
    </source>
</evidence>
<dbReference type="PRINTS" id="PR00344">
    <property type="entry name" value="BCTRLSENSOR"/>
</dbReference>
<dbReference type="EMBL" id="BSFK01000005">
    <property type="protein sequence ID" value="GLK75676.1"/>
    <property type="molecule type" value="Genomic_DNA"/>
</dbReference>
<evidence type="ECO:0000256" key="14">
    <source>
        <dbReference type="SAM" id="Phobius"/>
    </source>
</evidence>
<comment type="subcellular location">
    <subcellularLocation>
        <location evidence="2">Cell membrane</location>
        <topology evidence="2">Multi-pass membrane protein</topology>
    </subcellularLocation>
</comment>
<dbReference type="PIRSF" id="PIRSF037532">
    <property type="entry name" value="STHK_NtrY"/>
    <property type="match status" value="1"/>
</dbReference>
<dbReference type="AlphaFoldDB" id="A0A9W6JDQ9"/>
<evidence type="ECO:0000256" key="4">
    <source>
        <dbReference type="ARBA" id="ARBA00022475"/>
    </source>
</evidence>
<dbReference type="SMART" id="SM00091">
    <property type="entry name" value="PAS"/>
    <property type="match status" value="1"/>
</dbReference>
<dbReference type="SUPFAM" id="SSF158472">
    <property type="entry name" value="HAMP domain-like"/>
    <property type="match status" value="1"/>
</dbReference>
<dbReference type="InterPro" id="IPR005467">
    <property type="entry name" value="His_kinase_dom"/>
</dbReference>
<feature type="transmembrane region" description="Helical" evidence="14">
    <location>
        <begin position="25"/>
        <end position="48"/>
    </location>
</feature>
<evidence type="ECO:0000256" key="3">
    <source>
        <dbReference type="ARBA" id="ARBA00012438"/>
    </source>
</evidence>
<dbReference type="InterPro" id="IPR045671">
    <property type="entry name" value="NtrY-like_N"/>
</dbReference>
<dbReference type="GO" id="GO:0006355">
    <property type="term" value="P:regulation of DNA-templated transcription"/>
    <property type="evidence" value="ECO:0007669"/>
    <property type="project" value="InterPro"/>
</dbReference>
<dbReference type="SUPFAM" id="SSF47384">
    <property type="entry name" value="Homodimeric domain of signal transducing histidine kinase"/>
    <property type="match status" value="1"/>
</dbReference>
<dbReference type="NCBIfam" id="TIGR00229">
    <property type="entry name" value="sensory_box"/>
    <property type="match status" value="1"/>
</dbReference>
<evidence type="ECO:0000256" key="11">
    <source>
        <dbReference type="ARBA" id="ARBA00022989"/>
    </source>
</evidence>
<dbReference type="EC" id="2.7.13.3" evidence="3"/>
<feature type="domain" description="PAS" evidence="16">
    <location>
        <begin position="388"/>
        <end position="432"/>
    </location>
</feature>
<keyword evidence="19" id="KW-1185">Reference proteome</keyword>
<keyword evidence="13 14" id="KW-0472">Membrane</keyword>
<dbReference type="InterPro" id="IPR036890">
    <property type="entry name" value="HATPase_C_sf"/>
</dbReference>
<dbReference type="Proteomes" id="UP001143364">
    <property type="component" value="Unassembled WGS sequence"/>
</dbReference>
<keyword evidence="7 14" id="KW-0812">Transmembrane</keyword>
<dbReference type="InterPro" id="IPR003660">
    <property type="entry name" value="HAMP_dom"/>
</dbReference>
<reference evidence="18" key="1">
    <citation type="journal article" date="2014" name="Int. J. Syst. Evol. Microbiol.">
        <title>Complete genome sequence of Corynebacterium casei LMG S-19264T (=DSM 44701T), isolated from a smear-ripened cheese.</title>
        <authorList>
            <consortium name="US DOE Joint Genome Institute (JGI-PGF)"/>
            <person name="Walter F."/>
            <person name="Albersmeier A."/>
            <person name="Kalinowski J."/>
            <person name="Ruckert C."/>
        </authorList>
    </citation>
    <scope>NUCLEOTIDE SEQUENCE</scope>
    <source>
        <strain evidence="18">VKM B-2555</strain>
    </source>
</reference>
<dbReference type="InterPro" id="IPR003594">
    <property type="entry name" value="HATPase_dom"/>
</dbReference>
<dbReference type="SUPFAM" id="SSF55874">
    <property type="entry name" value="ATPase domain of HSP90 chaperone/DNA topoisomerase II/histidine kinase"/>
    <property type="match status" value="1"/>
</dbReference>
<evidence type="ECO:0000256" key="13">
    <source>
        <dbReference type="ARBA" id="ARBA00023136"/>
    </source>
</evidence>
<keyword evidence="8" id="KW-0547">Nucleotide-binding</keyword>
<evidence type="ECO:0000313" key="19">
    <source>
        <dbReference type="Proteomes" id="UP001143364"/>
    </source>
</evidence>
<feature type="transmembrane region" description="Helical" evidence="14">
    <location>
        <begin position="300"/>
        <end position="321"/>
    </location>
</feature>
<dbReference type="Gene3D" id="3.30.450.20">
    <property type="entry name" value="PAS domain"/>
    <property type="match status" value="1"/>
</dbReference>
<evidence type="ECO:0000259" key="15">
    <source>
        <dbReference type="PROSITE" id="PS50109"/>
    </source>
</evidence>
<keyword evidence="10" id="KW-0067">ATP-binding</keyword>
<evidence type="ECO:0000313" key="18">
    <source>
        <dbReference type="EMBL" id="GLK75676.1"/>
    </source>
</evidence>
<evidence type="ECO:0000256" key="12">
    <source>
        <dbReference type="ARBA" id="ARBA00023012"/>
    </source>
</evidence>
<evidence type="ECO:0000256" key="1">
    <source>
        <dbReference type="ARBA" id="ARBA00000085"/>
    </source>
</evidence>
<feature type="transmembrane region" description="Helical" evidence="14">
    <location>
        <begin position="60"/>
        <end position="80"/>
    </location>
</feature>
<dbReference type="InterPro" id="IPR000014">
    <property type="entry name" value="PAS"/>
</dbReference>
<dbReference type="RefSeq" id="WP_271203615.1">
    <property type="nucleotide sequence ID" value="NZ_BSFK01000005.1"/>
</dbReference>
<dbReference type="SUPFAM" id="SSF55785">
    <property type="entry name" value="PYP-like sensor domain (PAS domain)"/>
    <property type="match status" value="1"/>
</dbReference>
<dbReference type="GO" id="GO:0005886">
    <property type="term" value="C:plasma membrane"/>
    <property type="evidence" value="ECO:0007669"/>
    <property type="project" value="UniProtKB-SubCell"/>
</dbReference>
<keyword evidence="9 18" id="KW-0418">Kinase</keyword>
<dbReference type="Gene3D" id="3.30.565.10">
    <property type="entry name" value="Histidine kinase-like ATPase, C-terminal domain"/>
    <property type="match status" value="1"/>
</dbReference>
<dbReference type="InterPro" id="IPR004358">
    <property type="entry name" value="Sig_transdc_His_kin-like_C"/>
</dbReference>
<keyword evidence="12" id="KW-0902">Two-component regulatory system</keyword>
<dbReference type="PANTHER" id="PTHR43065:SF10">
    <property type="entry name" value="PEROXIDE STRESS-ACTIVATED HISTIDINE KINASE MAK3"/>
    <property type="match status" value="1"/>
</dbReference>
<dbReference type="InterPro" id="IPR003661">
    <property type="entry name" value="HisK_dim/P_dom"/>
</dbReference>
<dbReference type="Pfam" id="PF19312">
    <property type="entry name" value="NtrY_N"/>
    <property type="match status" value="1"/>
</dbReference>
<dbReference type="CDD" id="cd00130">
    <property type="entry name" value="PAS"/>
    <property type="match status" value="1"/>
</dbReference>
<dbReference type="GO" id="GO:0000155">
    <property type="term" value="F:phosphorelay sensor kinase activity"/>
    <property type="evidence" value="ECO:0007669"/>
    <property type="project" value="InterPro"/>
</dbReference>
<accession>A0A9W6JDQ9</accession>
<evidence type="ECO:0000256" key="6">
    <source>
        <dbReference type="ARBA" id="ARBA00022679"/>
    </source>
</evidence>
<dbReference type="GO" id="GO:0005524">
    <property type="term" value="F:ATP binding"/>
    <property type="evidence" value="ECO:0007669"/>
    <property type="project" value="UniProtKB-KW"/>
</dbReference>
<dbReference type="InterPro" id="IPR017232">
    <property type="entry name" value="NtrY"/>
</dbReference>
<dbReference type="Pfam" id="PF02518">
    <property type="entry name" value="HATPase_c"/>
    <property type="match status" value="1"/>
</dbReference>
<gene>
    <name evidence="18" type="primary">ntrY</name>
    <name evidence="18" type="ORF">GCM10008171_09300</name>
</gene>
<dbReference type="SMART" id="SM00388">
    <property type="entry name" value="HisKA"/>
    <property type="match status" value="1"/>
</dbReference>
<organism evidence="18 19">
    <name type="scientific">Methylopila jiangsuensis</name>
    <dbReference type="NCBI Taxonomy" id="586230"/>
    <lineage>
        <taxon>Bacteria</taxon>
        <taxon>Pseudomonadati</taxon>
        <taxon>Pseudomonadota</taxon>
        <taxon>Alphaproteobacteria</taxon>
        <taxon>Hyphomicrobiales</taxon>
        <taxon>Methylopilaceae</taxon>
        <taxon>Methylopila</taxon>
    </lineage>
</organism>
<evidence type="ECO:0000256" key="2">
    <source>
        <dbReference type="ARBA" id="ARBA00004651"/>
    </source>
</evidence>
<dbReference type="Gene3D" id="6.10.340.10">
    <property type="match status" value="1"/>
</dbReference>
<evidence type="ECO:0000256" key="8">
    <source>
        <dbReference type="ARBA" id="ARBA00022741"/>
    </source>
</evidence>
<keyword evidence="11 14" id="KW-1133">Transmembrane helix</keyword>
<dbReference type="InterPro" id="IPR036097">
    <property type="entry name" value="HisK_dim/P_sf"/>
</dbReference>
<dbReference type="CDD" id="cd06225">
    <property type="entry name" value="HAMP"/>
    <property type="match status" value="1"/>
</dbReference>
<protein>
    <recommendedName>
        <fullName evidence="3">histidine kinase</fullName>
        <ecNumber evidence="3">2.7.13.3</ecNumber>
    </recommendedName>
</protein>
<dbReference type="Gene3D" id="1.10.287.130">
    <property type="match status" value="1"/>
</dbReference>
<dbReference type="PROSITE" id="PS50112">
    <property type="entry name" value="PAS"/>
    <property type="match status" value="1"/>
</dbReference>
<dbReference type="PROSITE" id="PS50885">
    <property type="entry name" value="HAMP"/>
    <property type="match status" value="1"/>
</dbReference>
<dbReference type="InterPro" id="IPR035965">
    <property type="entry name" value="PAS-like_dom_sf"/>
</dbReference>
<dbReference type="Pfam" id="PF00989">
    <property type="entry name" value="PAS"/>
    <property type="match status" value="1"/>
</dbReference>
<keyword evidence="6" id="KW-0808">Transferase</keyword>
<dbReference type="InterPro" id="IPR013767">
    <property type="entry name" value="PAS_fold"/>
</dbReference>
<name>A0A9W6JDQ9_9HYPH</name>
<dbReference type="PROSITE" id="PS50109">
    <property type="entry name" value="HIS_KIN"/>
    <property type="match status" value="1"/>
</dbReference>
<dbReference type="Pfam" id="PF00672">
    <property type="entry name" value="HAMP"/>
    <property type="match status" value="1"/>
</dbReference>
<dbReference type="PANTHER" id="PTHR43065">
    <property type="entry name" value="SENSOR HISTIDINE KINASE"/>
    <property type="match status" value="1"/>
</dbReference>
<proteinExistence type="predicted"/>
<feature type="domain" description="HAMP" evidence="17">
    <location>
        <begin position="322"/>
        <end position="376"/>
    </location>
</feature>
<evidence type="ECO:0000259" key="17">
    <source>
        <dbReference type="PROSITE" id="PS50885"/>
    </source>
</evidence>
<sequence>MPSDAPAAATTDLPIASLERRGPGVLGPVCVIAALISALVTFVVLTGRFDIEPTEEASRIAVYVNGFFVGLLLLVILWEARAFVIARKRGLAGSQIHGRLVALFSVVAVTPAALLAIFAVVTIDRGFDSWFSTRVREIVENSRTVARAYLEEHARSIRGEILAMSNDVNRARPLFDNDRERFAEFFTAQATIRGLPEAQLLRPDGAVVLRANIKIGREFPRAPLLDVQQAAADEPTLLAPGRQNAIGAVLKLSGYDDLVLFVARPVDPRANSYLQLVEQGAEEYSILTDRRPRIQATFALLYLVVALSLLLAAIWFGLAFANRLVTPIRRLISAADQVSQGNLYVQVPETKKQGGDLGGLAETFNKMTADLRTQRNELVEAADQMDSRRRFTEAMLAGVSAGVIGIDPQGRITLMNRTAEKLLGSREEKLLGAPLAEAAPELAPLVEAALGRAQKLVQGQVNMLRGGRERNLNVRFTTETSSADEHGYVVTLDDITELVAAQRTSAWADVARRIAHEIKNPLTPIQLSAERIRRKYGKVIVEEREVFDQCTDTIIRQVDDIKRMVDEFSSFARMPKPTMEEEDLAKVVKQGVFMMRVGYPDIRIELEGVDQPVLARFDRRLVAQAVTNIVKNATESVHAVPEDVRGEGRIDVAVRREGDLAVIDVIDNGAGLPVENRQRLLEPYMTTREKGTGLGLAIVGKIMEEHGGGVELLDAPSVASGGRGAMVRLWFQARAGDSAAVPNVAPNRGAPAA</sequence>
<evidence type="ECO:0000259" key="16">
    <source>
        <dbReference type="PROSITE" id="PS50112"/>
    </source>
</evidence>
<evidence type="ECO:0000256" key="9">
    <source>
        <dbReference type="ARBA" id="ARBA00022777"/>
    </source>
</evidence>
<dbReference type="FunFam" id="1.10.287.130:FF:000107">
    <property type="entry name" value="Sensor histidine kinase YycG"/>
    <property type="match status" value="1"/>
</dbReference>
<dbReference type="CDD" id="cd00082">
    <property type="entry name" value="HisKA"/>
    <property type="match status" value="1"/>
</dbReference>
<evidence type="ECO:0000256" key="7">
    <source>
        <dbReference type="ARBA" id="ARBA00022692"/>
    </source>
</evidence>
<feature type="domain" description="Histidine kinase" evidence="15">
    <location>
        <begin position="513"/>
        <end position="735"/>
    </location>
</feature>
<keyword evidence="4" id="KW-1003">Cell membrane</keyword>